<dbReference type="AlphaFoldDB" id="A0A382Z6H7"/>
<dbReference type="PROSITE" id="PS00595">
    <property type="entry name" value="AA_TRANSFER_CLASS_5"/>
    <property type="match status" value="1"/>
</dbReference>
<dbReference type="InterPro" id="IPR010970">
    <property type="entry name" value="Cys_dSase_SufS"/>
</dbReference>
<feature type="non-terminal residue" evidence="8">
    <location>
        <position position="1"/>
    </location>
</feature>
<feature type="non-terminal residue" evidence="8">
    <location>
        <position position="259"/>
    </location>
</feature>
<evidence type="ECO:0000313" key="8">
    <source>
        <dbReference type="EMBL" id="SVD91107.1"/>
    </source>
</evidence>
<evidence type="ECO:0000256" key="1">
    <source>
        <dbReference type="ARBA" id="ARBA00001933"/>
    </source>
</evidence>
<comment type="cofactor">
    <cofactor evidence="1">
        <name>pyridoxal 5'-phosphate</name>
        <dbReference type="ChEBI" id="CHEBI:597326"/>
    </cofactor>
</comment>
<sequence>SLKAGDEIILSQLEHHANIVPWQLLRERIGVEIKVVPIDERGNFLLEEFEKLLCPRTRLVAVTHTSNALGTITPVNEILRLAHAEGALVMLDGAQSVVHGPVDVQALDVDFFTFSGHKLYGPSGIGVLYGKADILSAMPPYQGGGDMIRRVTFQKTEFADIPGRFEAGTPHIAGAYGLAAAIDYVTAIGMEAIAAHERDLLEYATGRLQEINSLRLIGTADQKAGIISFELDGVHAHDIGTILDREGISVRVGHHCAQP</sequence>
<comment type="catalytic activity">
    <reaction evidence="6">
        <text>(sulfur carrier)-H + L-cysteine = (sulfur carrier)-SH + L-alanine</text>
        <dbReference type="Rhea" id="RHEA:43892"/>
        <dbReference type="Rhea" id="RHEA-COMP:14737"/>
        <dbReference type="Rhea" id="RHEA-COMP:14739"/>
        <dbReference type="ChEBI" id="CHEBI:29917"/>
        <dbReference type="ChEBI" id="CHEBI:35235"/>
        <dbReference type="ChEBI" id="CHEBI:57972"/>
        <dbReference type="ChEBI" id="CHEBI:64428"/>
        <dbReference type="EC" id="2.8.1.7"/>
    </reaction>
</comment>
<dbReference type="GO" id="GO:0031071">
    <property type="term" value="F:cysteine desulfurase activity"/>
    <property type="evidence" value="ECO:0007669"/>
    <property type="project" value="UniProtKB-EC"/>
</dbReference>
<gene>
    <name evidence="8" type="ORF">METZ01_LOCUS443961</name>
</gene>
<feature type="domain" description="Aminotransferase class V" evidence="7">
    <location>
        <begin position="2"/>
        <end position="259"/>
    </location>
</feature>
<dbReference type="GO" id="GO:0006534">
    <property type="term" value="P:cysteine metabolic process"/>
    <property type="evidence" value="ECO:0007669"/>
    <property type="project" value="InterPro"/>
</dbReference>
<reference evidence="8" key="1">
    <citation type="submission" date="2018-05" db="EMBL/GenBank/DDBJ databases">
        <authorList>
            <person name="Lanie J.A."/>
            <person name="Ng W.-L."/>
            <person name="Kazmierczak K.M."/>
            <person name="Andrzejewski T.M."/>
            <person name="Davidsen T.M."/>
            <person name="Wayne K.J."/>
            <person name="Tettelin H."/>
            <person name="Glass J.I."/>
            <person name="Rusch D."/>
            <person name="Podicherti R."/>
            <person name="Tsui H.-C.T."/>
            <person name="Winkler M.E."/>
        </authorList>
    </citation>
    <scope>NUCLEOTIDE SEQUENCE</scope>
</reference>
<dbReference type="InterPro" id="IPR015424">
    <property type="entry name" value="PyrdxlP-dep_Trfase"/>
</dbReference>
<proteinExistence type="inferred from homology"/>
<evidence type="ECO:0000256" key="6">
    <source>
        <dbReference type="ARBA" id="ARBA00050776"/>
    </source>
</evidence>
<evidence type="ECO:0000256" key="4">
    <source>
        <dbReference type="ARBA" id="ARBA00022679"/>
    </source>
</evidence>
<organism evidence="8">
    <name type="scientific">marine metagenome</name>
    <dbReference type="NCBI Taxonomy" id="408172"/>
    <lineage>
        <taxon>unclassified sequences</taxon>
        <taxon>metagenomes</taxon>
        <taxon>ecological metagenomes</taxon>
    </lineage>
</organism>
<evidence type="ECO:0000256" key="3">
    <source>
        <dbReference type="ARBA" id="ARBA00012239"/>
    </source>
</evidence>
<dbReference type="Pfam" id="PF00266">
    <property type="entry name" value="Aminotran_5"/>
    <property type="match status" value="1"/>
</dbReference>
<accession>A0A382Z6H7</accession>
<dbReference type="GO" id="GO:0030170">
    <property type="term" value="F:pyridoxal phosphate binding"/>
    <property type="evidence" value="ECO:0007669"/>
    <property type="project" value="InterPro"/>
</dbReference>
<keyword evidence="5" id="KW-0663">Pyridoxal phosphate</keyword>
<protein>
    <recommendedName>
        <fullName evidence="3">cysteine desulfurase</fullName>
        <ecNumber evidence="3">2.8.1.7</ecNumber>
    </recommendedName>
</protein>
<name>A0A382Z6H7_9ZZZZ</name>
<dbReference type="InterPro" id="IPR020578">
    <property type="entry name" value="Aminotrans_V_PyrdxlP_BS"/>
</dbReference>
<dbReference type="Gene3D" id="3.90.1150.10">
    <property type="entry name" value="Aspartate Aminotransferase, domain 1"/>
    <property type="match status" value="1"/>
</dbReference>
<dbReference type="PANTHER" id="PTHR43586">
    <property type="entry name" value="CYSTEINE DESULFURASE"/>
    <property type="match status" value="1"/>
</dbReference>
<dbReference type="PANTHER" id="PTHR43586:SF8">
    <property type="entry name" value="CYSTEINE DESULFURASE 1, CHLOROPLASTIC"/>
    <property type="match status" value="1"/>
</dbReference>
<dbReference type="EC" id="2.8.1.7" evidence="3"/>
<evidence type="ECO:0000256" key="5">
    <source>
        <dbReference type="ARBA" id="ARBA00022898"/>
    </source>
</evidence>
<dbReference type="CDD" id="cd06453">
    <property type="entry name" value="SufS_like"/>
    <property type="match status" value="1"/>
</dbReference>
<dbReference type="InterPro" id="IPR000192">
    <property type="entry name" value="Aminotrans_V_dom"/>
</dbReference>
<dbReference type="SUPFAM" id="SSF53383">
    <property type="entry name" value="PLP-dependent transferases"/>
    <property type="match status" value="1"/>
</dbReference>
<evidence type="ECO:0000259" key="7">
    <source>
        <dbReference type="Pfam" id="PF00266"/>
    </source>
</evidence>
<dbReference type="InterPro" id="IPR015422">
    <property type="entry name" value="PyrdxlP-dep_Trfase_small"/>
</dbReference>
<comment type="similarity">
    <text evidence="2">Belongs to the class-V pyridoxal-phosphate-dependent aminotransferase family. Csd subfamily.</text>
</comment>
<keyword evidence="4" id="KW-0808">Transferase</keyword>
<evidence type="ECO:0000256" key="2">
    <source>
        <dbReference type="ARBA" id="ARBA00010447"/>
    </source>
</evidence>
<dbReference type="EMBL" id="UINC01181419">
    <property type="protein sequence ID" value="SVD91107.1"/>
    <property type="molecule type" value="Genomic_DNA"/>
</dbReference>
<dbReference type="Gene3D" id="3.40.640.10">
    <property type="entry name" value="Type I PLP-dependent aspartate aminotransferase-like (Major domain)"/>
    <property type="match status" value="1"/>
</dbReference>
<dbReference type="InterPro" id="IPR015421">
    <property type="entry name" value="PyrdxlP-dep_Trfase_major"/>
</dbReference>